<dbReference type="PANTHER" id="PTHR31902">
    <property type="entry name" value="ACTIN PATCHES DISTAL PROTEIN 1"/>
    <property type="match status" value="1"/>
</dbReference>
<dbReference type="CDD" id="cd03062">
    <property type="entry name" value="TRX_Fd_Sucrase"/>
    <property type="match status" value="1"/>
</dbReference>
<dbReference type="EMBL" id="KV454212">
    <property type="protein sequence ID" value="ODQ58394.1"/>
    <property type="molecule type" value="Genomic_DNA"/>
</dbReference>
<dbReference type="Gene3D" id="3.40.30.10">
    <property type="entry name" value="Glutaredoxin"/>
    <property type="match status" value="1"/>
</dbReference>
<dbReference type="InterPro" id="IPR036249">
    <property type="entry name" value="Thioredoxin-like_sf"/>
</dbReference>
<gene>
    <name evidence="3" type="ORF">WICANDRAFT_15670</name>
</gene>
<evidence type="ECO:0000256" key="1">
    <source>
        <dbReference type="ARBA" id="ARBA00038208"/>
    </source>
</evidence>
<dbReference type="GeneID" id="30197898"/>
<dbReference type="SUPFAM" id="SSF52833">
    <property type="entry name" value="Thioredoxin-like"/>
    <property type="match status" value="1"/>
</dbReference>
<dbReference type="Proteomes" id="UP000094112">
    <property type="component" value="Unassembled WGS sequence"/>
</dbReference>
<name>A0A1E3NZE8_WICAA</name>
<reference evidence="3 4" key="1">
    <citation type="journal article" date="2016" name="Proc. Natl. Acad. Sci. U.S.A.">
        <title>Comparative genomics of biotechnologically important yeasts.</title>
        <authorList>
            <person name="Riley R."/>
            <person name="Haridas S."/>
            <person name="Wolfe K.H."/>
            <person name="Lopes M.R."/>
            <person name="Hittinger C.T."/>
            <person name="Goeker M."/>
            <person name="Salamov A.A."/>
            <person name="Wisecaver J.H."/>
            <person name="Long T.M."/>
            <person name="Calvey C.H."/>
            <person name="Aerts A.L."/>
            <person name="Barry K.W."/>
            <person name="Choi C."/>
            <person name="Clum A."/>
            <person name="Coughlan A.Y."/>
            <person name="Deshpande S."/>
            <person name="Douglass A.P."/>
            <person name="Hanson S.J."/>
            <person name="Klenk H.-P."/>
            <person name="LaButti K.M."/>
            <person name="Lapidus A."/>
            <person name="Lindquist E.A."/>
            <person name="Lipzen A.M."/>
            <person name="Meier-Kolthoff J.P."/>
            <person name="Ohm R.A."/>
            <person name="Otillar R.P."/>
            <person name="Pangilinan J.L."/>
            <person name="Peng Y."/>
            <person name="Rokas A."/>
            <person name="Rosa C.A."/>
            <person name="Scheuner C."/>
            <person name="Sibirny A.A."/>
            <person name="Slot J.C."/>
            <person name="Stielow J.B."/>
            <person name="Sun H."/>
            <person name="Kurtzman C.P."/>
            <person name="Blackwell M."/>
            <person name="Grigoriev I.V."/>
            <person name="Jeffries T.W."/>
        </authorList>
    </citation>
    <scope>NUCLEOTIDE SEQUENCE [LARGE SCALE GENOMIC DNA]</scope>
    <source>
        <strain evidence="4">ATCC 58044 / CBS 1984 / NCYC 433 / NRRL Y-366-8</strain>
    </source>
</reference>
<dbReference type="Pfam" id="PF06999">
    <property type="entry name" value="Suc_Fer-like"/>
    <property type="match status" value="1"/>
</dbReference>
<organism evidence="3 4">
    <name type="scientific">Wickerhamomyces anomalus (strain ATCC 58044 / CBS 1984 / NCYC 433 / NRRL Y-366-8)</name>
    <name type="common">Yeast</name>
    <name type="synonym">Hansenula anomala</name>
    <dbReference type="NCBI Taxonomy" id="683960"/>
    <lineage>
        <taxon>Eukaryota</taxon>
        <taxon>Fungi</taxon>
        <taxon>Dikarya</taxon>
        <taxon>Ascomycota</taxon>
        <taxon>Saccharomycotina</taxon>
        <taxon>Saccharomycetes</taxon>
        <taxon>Phaffomycetales</taxon>
        <taxon>Wickerhamomycetaceae</taxon>
        <taxon>Wickerhamomyces</taxon>
    </lineage>
</organism>
<keyword evidence="4" id="KW-1185">Reference proteome</keyword>
<proteinExistence type="inferred from homology"/>
<dbReference type="STRING" id="683960.A0A1E3NZE8"/>
<sequence length="216" mass="24143">PESHPINHDKPLLNTKSPTYKHVLIPTDVPATEWPSKVELVPGSLISEFTSLKRESLDPMYPVMISNIQVQDPQGDVLVFPDNEWHDVPYVSKFMTGNLTPNGIPQKGIQNKNQYVFICGHAQRDIRCGLIAPELAKEFEHVLRHENLLYDKATNPEGVKVGIVSHVGGHAYAGNVLYFDKEGLGIWYGRVEVGHVDPIVKETILGSSILQELYRG</sequence>
<dbReference type="PANTHER" id="PTHR31902:SF7">
    <property type="entry name" value="ALTERED INHERITANCE OF MITOCHONDRIA PROTEIN 32"/>
    <property type="match status" value="1"/>
</dbReference>
<dbReference type="RefSeq" id="XP_019037601.1">
    <property type="nucleotide sequence ID" value="XM_019180652.1"/>
</dbReference>
<feature type="non-terminal residue" evidence="3">
    <location>
        <position position="216"/>
    </location>
</feature>
<dbReference type="InterPro" id="IPR009737">
    <property type="entry name" value="Aim32/Apd1-like"/>
</dbReference>
<dbReference type="AlphaFoldDB" id="A0A1E3NZE8"/>
<evidence type="ECO:0000256" key="2">
    <source>
        <dbReference type="ARBA" id="ARBA00040895"/>
    </source>
</evidence>
<accession>A0A1E3NZE8</accession>
<feature type="non-terminal residue" evidence="3">
    <location>
        <position position="1"/>
    </location>
</feature>
<protein>
    <recommendedName>
        <fullName evidence="2">Altered inheritance of mitochondria protein 32</fullName>
    </recommendedName>
</protein>
<evidence type="ECO:0000313" key="3">
    <source>
        <dbReference type="EMBL" id="ODQ58394.1"/>
    </source>
</evidence>
<comment type="similarity">
    <text evidence="1">Belongs to the AIM32 family.</text>
</comment>
<evidence type="ECO:0000313" key="4">
    <source>
        <dbReference type="Proteomes" id="UP000094112"/>
    </source>
</evidence>
<dbReference type="OrthoDB" id="10253744at2759"/>